<organism evidence="3 4">
    <name type="scientific">Lebetimonas natsushimae</name>
    <dbReference type="NCBI Taxonomy" id="1936991"/>
    <lineage>
        <taxon>Bacteria</taxon>
        <taxon>Pseudomonadati</taxon>
        <taxon>Campylobacterota</taxon>
        <taxon>Epsilonproteobacteria</taxon>
        <taxon>Nautiliales</taxon>
        <taxon>Nautiliaceae</taxon>
        <taxon>Lebetimonas</taxon>
    </lineage>
</organism>
<dbReference type="InterPro" id="IPR017582">
    <property type="entry name" value="SelU"/>
</dbReference>
<evidence type="ECO:0000259" key="2">
    <source>
        <dbReference type="PROSITE" id="PS50206"/>
    </source>
</evidence>
<dbReference type="SUPFAM" id="SSF52540">
    <property type="entry name" value="P-loop containing nucleoside triphosphate hydrolases"/>
    <property type="match status" value="1"/>
</dbReference>
<evidence type="ECO:0000313" key="3">
    <source>
        <dbReference type="EMBL" id="GAX87166.1"/>
    </source>
</evidence>
<dbReference type="NCBIfam" id="NF008752">
    <property type="entry name" value="PRK11784.1-4"/>
    <property type="match status" value="1"/>
</dbReference>
<dbReference type="InterPro" id="IPR001763">
    <property type="entry name" value="Rhodanese-like_dom"/>
</dbReference>
<dbReference type="SMART" id="SM00450">
    <property type="entry name" value="RHOD"/>
    <property type="match status" value="1"/>
</dbReference>
<keyword evidence="1" id="KW-0711">Selenium</keyword>
<dbReference type="InterPro" id="IPR036873">
    <property type="entry name" value="Rhodanese-like_dom_sf"/>
</dbReference>
<dbReference type="Pfam" id="PF00581">
    <property type="entry name" value="Rhodanese"/>
    <property type="match status" value="1"/>
</dbReference>
<sequence length="328" mass="38377">MLIDMEDYLKTDFDVIIDVRSPKEFEESHIPGSINLYVLNDEEHHEVGYLYKQVSKKAANKKGVIYILKNISHHLANNDFENKKILIYCARGGKRSESFYTILRQLGYDVYRLNKGYKGYRKYVTNYLQNIEHNFLVLRGPSGCGKSELLQNLTPSLDLEGFANHYGSSFGARGEQPSQKMFENMIFEKLRKIDKNDYVFIEAESSRIGNLLLPGNLTKKIKSSPQIEINAPLDDRIERILKYYGDIDKNEFVNNLNKIKKYISNESYDEILYNFEKGNLKTVAKILLVDYYDKVYKKKDADYFILNNNLEETLKKIKEIKEKFVKIF</sequence>
<dbReference type="Pfam" id="PF26341">
    <property type="entry name" value="AAA_SelU"/>
    <property type="match status" value="1"/>
</dbReference>
<reference evidence="3 4" key="1">
    <citation type="journal article" date="2017" name="Syst. Appl. Microbiol.">
        <title>Lebetimonas natsushimae sp. nov., a novel strictly anaerobic, moderately thermophilic chemoautotroph isolated from a deep-sea hydrothermal vent polychaete nest in the Mid-Okinawa Trough.</title>
        <authorList>
            <person name="Nagata R."/>
            <person name="Takaki Y."/>
            <person name="Tame A."/>
            <person name="Nunoura T."/>
            <person name="Muto H."/>
            <person name="Mino S."/>
            <person name="Sawayama S."/>
            <person name="Takai K."/>
            <person name="Nakagawa S."/>
        </authorList>
    </citation>
    <scope>NUCLEOTIDE SEQUENCE [LARGE SCALE GENOMIC DNA]</scope>
    <source>
        <strain evidence="3 4">HS1857</strain>
    </source>
</reference>
<dbReference type="Gene3D" id="3.40.50.300">
    <property type="entry name" value="P-loop containing nucleotide triphosphate hydrolases"/>
    <property type="match status" value="1"/>
</dbReference>
<dbReference type="Proteomes" id="UP000217944">
    <property type="component" value="Unassembled WGS sequence"/>
</dbReference>
<evidence type="ECO:0000256" key="1">
    <source>
        <dbReference type="ARBA" id="ARBA00023266"/>
    </source>
</evidence>
<dbReference type="InterPro" id="IPR027417">
    <property type="entry name" value="P-loop_NTPase"/>
</dbReference>
<dbReference type="Gene3D" id="3.40.250.10">
    <property type="entry name" value="Rhodanese-like domain"/>
    <property type="match status" value="1"/>
</dbReference>
<dbReference type="PANTHER" id="PTHR30401">
    <property type="entry name" value="TRNA 2-SELENOURIDINE SYNTHASE"/>
    <property type="match status" value="1"/>
</dbReference>
<keyword evidence="4" id="KW-1185">Reference proteome</keyword>
<feature type="domain" description="Rhodanese" evidence="2">
    <location>
        <begin position="10"/>
        <end position="125"/>
    </location>
</feature>
<comment type="caution">
    <text evidence="3">The sequence shown here is derived from an EMBL/GenBank/DDBJ whole genome shotgun (WGS) entry which is preliminary data.</text>
</comment>
<dbReference type="InterPro" id="IPR058840">
    <property type="entry name" value="AAA_SelU"/>
</dbReference>
<dbReference type="EMBL" id="BDME01000001">
    <property type="protein sequence ID" value="GAX87166.1"/>
    <property type="molecule type" value="Genomic_DNA"/>
</dbReference>
<dbReference type="PROSITE" id="PS50206">
    <property type="entry name" value="RHODANESE_3"/>
    <property type="match status" value="1"/>
</dbReference>
<gene>
    <name evidence="3" type="ORF">LNAT_P0461</name>
</gene>
<dbReference type="GO" id="GO:0002098">
    <property type="term" value="P:tRNA wobble uridine modification"/>
    <property type="evidence" value="ECO:0007669"/>
    <property type="project" value="InterPro"/>
</dbReference>
<dbReference type="NCBIfam" id="NF008750">
    <property type="entry name" value="PRK11784.1-2"/>
    <property type="match status" value="1"/>
</dbReference>
<evidence type="ECO:0000313" key="4">
    <source>
        <dbReference type="Proteomes" id="UP000217944"/>
    </source>
</evidence>
<dbReference type="SUPFAM" id="SSF52821">
    <property type="entry name" value="Rhodanese/Cell cycle control phosphatase"/>
    <property type="match status" value="1"/>
</dbReference>
<accession>A0A292YCE7</accession>
<name>A0A292YCE7_9BACT</name>
<dbReference type="OrthoDB" id="285281at2"/>
<dbReference type="GO" id="GO:0043828">
    <property type="term" value="F:tRNA 2-selenouridine synthase activity"/>
    <property type="evidence" value="ECO:0007669"/>
    <property type="project" value="InterPro"/>
</dbReference>
<dbReference type="PANTHER" id="PTHR30401:SF0">
    <property type="entry name" value="TRNA 2-SELENOURIDINE SYNTHASE"/>
    <property type="match status" value="1"/>
</dbReference>
<protein>
    <submittedName>
        <fullName evidence="3">tRNA 2-selenouridine synthase</fullName>
    </submittedName>
</protein>
<dbReference type="RefSeq" id="WP_096258317.1">
    <property type="nucleotide sequence ID" value="NZ_BDME01000001.1"/>
</dbReference>
<proteinExistence type="predicted"/>
<dbReference type="AlphaFoldDB" id="A0A292YCE7"/>
<dbReference type="NCBIfam" id="TIGR03167">
    <property type="entry name" value="tRNA_sel_U_synt"/>
    <property type="match status" value="1"/>
</dbReference>